<evidence type="ECO:0000259" key="3">
    <source>
        <dbReference type="PROSITE" id="PS50110"/>
    </source>
</evidence>
<dbReference type="SUPFAM" id="SSF52172">
    <property type="entry name" value="CheY-like"/>
    <property type="match status" value="1"/>
</dbReference>
<feature type="domain" description="Response regulatory" evidence="3">
    <location>
        <begin position="6"/>
        <end position="122"/>
    </location>
</feature>
<dbReference type="Proteomes" id="UP000276588">
    <property type="component" value="Unassembled WGS sequence"/>
</dbReference>
<dbReference type="AlphaFoldDB" id="A0A3A6PUF0"/>
<dbReference type="RefSeq" id="WP_120100204.1">
    <property type="nucleotide sequence ID" value="NZ_QKNY01000001.1"/>
</dbReference>
<evidence type="ECO:0000313" key="5">
    <source>
        <dbReference type="EMBL" id="RJX45244.1"/>
    </source>
</evidence>
<evidence type="ECO:0000256" key="1">
    <source>
        <dbReference type="ARBA" id="ARBA00022553"/>
    </source>
</evidence>
<protein>
    <recommendedName>
        <fullName evidence="7">PAS domain S-box-containing protein</fullName>
    </recommendedName>
</protein>
<proteinExistence type="predicted"/>
<evidence type="ECO:0008006" key="7">
    <source>
        <dbReference type="Google" id="ProtNLM"/>
    </source>
</evidence>
<reference evidence="5 6" key="1">
    <citation type="submission" date="2018-06" db="EMBL/GenBank/DDBJ databases">
        <title>Halonotius sp. F13-13 a new haloarchaeeon isolated from a solar saltern from Isla Cristina, Huelva, Spain.</title>
        <authorList>
            <person name="Duran-Viseras A."/>
            <person name="Sanchez-Porro C."/>
            <person name="Ventosa A."/>
        </authorList>
    </citation>
    <scope>NUCLEOTIDE SEQUENCE [LARGE SCALE GENOMIC DNA]</scope>
    <source>
        <strain evidence="5 6">F13-13</strain>
    </source>
</reference>
<dbReference type="InterPro" id="IPR011006">
    <property type="entry name" value="CheY-like_superfamily"/>
</dbReference>
<dbReference type="Pfam" id="PF00072">
    <property type="entry name" value="Response_reg"/>
    <property type="match status" value="1"/>
</dbReference>
<dbReference type="PROSITE" id="PS50112">
    <property type="entry name" value="PAS"/>
    <property type="match status" value="1"/>
</dbReference>
<dbReference type="EMBL" id="QKNY01000001">
    <property type="protein sequence ID" value="RJX45244.1"/>
    <property type="molecule type" value="Genomic_DNA"/>
</dbReference>
<dbReference type="Pfam" id="PF13426">
    <property type="entry name" value="PAS_9"/>
    <property type="match status" value="1"/>
</dbReference>
<dbReference type="InterPro" id="IPR000014">
    <property type="entry name" value="PAS"/>
</dbReference>
<dbReference type="NCBIfam" id="TIGR00229">
    <property type="entry name" value="sensory_box"/>
    <property type="match status" value="1"/>
</dbReference>
<dbReference type="Gene3D" id="3.30.450.20">
    <property type="entry name" value="PAS domain"/>
    <property type="match status" value="1"/>
</dbReference>
<accession>A0A3A6PUF0</accession>
<dbReference type="GO" id="GO:0000160">
    <property type="term" value="P:phosphorelay signal transduction system"/>
    <property type="evidence" value="ECO:0007669"/>
    <property type="project" value="InterPro"/>
</dbReference>
<comment type="caution">
    <text evidence="5">The sequence shown here is derived from an EMBL/GenBank/DDBJ whole genome shotgun (WGS) entry which is preliminary data.</text>
</comment>
<dbReference type="SMART" id="SM00091">
    <property type="entry name" value="PAS"/>
    <property type="match status" value="1"/>
</dbReference>
<gene>
    <name evidence="5" type="ORF">DM826_00680</name>
</gene>
<name>A0A3A6PUF0_9EURY</name>
<dbReference type="Gene3D" id="3.40.50.2300">
    <property type="match status" value="1"/>
</dbReference>
<dbReference type="SMART" id="SM00448">
    <property type="entry name" value="REC"/>
    <property type="match status" value="1"/>
</dbReference>
<dbReference type="InterPro" id="IPR050595">
    <property type="entry name" value="Bact_response_regulator"/>
</dbReference>
<dbReference type="PANTHER" id="PTHR44591">
    <property type="entry name" value="STRESS RESPONSE REGULATOR PROTEIN 1"/>
    <property type="match status" value="1"/>
</dbReference>
<dbReference type="CDD" id="cd00130">
    <property type="entry name" value="PAS"/>
    <property type="match status" value="1"/>
</dbReference>
<feature type="domain" description="PAS" evidence="4">
    <location>
        <begin position="130"/>
        <end position="204"/>
    </location>
</feature>
<evidence type="ECO:0000313" key="6">
    <source>
        <dbReference type="Proteomes" id="UP000276588"/>
    </source>
</evidence>
<sequence length="255" mass="28244">MLAPITVLHVEDDSQFAALTRRGLEREAASITVETVADANAAFDRIAADRPDCVVSDYQMPGRNGIEFLTDLRAEYPNLPFILYTSKGSEAVASDAISAGVTDYIQKDATTEQYELLVRRIEQAVARRRAERDYREIFEKVPAGLVVHDPETGAIVDANRHFCERLGYDREEVIGMTVGDFSAGEPPYEAATGRNKIQEAADGEPQRFTWRDQTSDGETFPVEVVLERTTIGGQERVLAFVRDLSGDEPDVTEAP</sequence>
<dbReference type="InterPro" id="IPR001789">
    <property type="entry name" value="Sig_transdc_resp-reg_receiver"/>
</dbReference>
<dbReference type="InterPro" id="IPR035965">
    <property type="entry name" value="PAS-like_dom_sf"/>
</dbReference>
<dbReference type="PANTHER" id="PTHR44591:SF3">
    <property type="entry name" value="RESPONSE REGULATORY DOMAIN-CONTAINING PROTEIN"/>
    <property type="match status" value="1"/>
</dbReference>
<evidence type="ECO:0000256" key="2">
    <source>
        <dbReference type="PROSITE-ProRule" id="PRU00169"/>
    </source>
</evidence>
<organism evidence="5 6">
    <name type="scientific">Halonotius aquaticus</name>
    <dbReference type="NCBI Taxonomy" id="2216978"/>
    <lineage>
        <taxon>Archaea</taxon>
        <taxon>Methanobacteriati</taxon>
        <taxon>Methanobacteriota</taxon>
        <taxon>Stenosarchaea group</taxon>
        <taxon>Halobacteria</taxon>
        <taxon>Halobacteriales</taxon>
        <taxon>Haloferacaceae</taxon>
        <taxon>Halonotius</taxon>
    </lineage>
</organism>
<feature type="modified residue" description="4-aspartylphosphate" evidence="2">
    <location>
        <position position="57"/>
    </location>
</feature>
<keyword evidence="1 2" id="KW-0597">Phosphoprotein</keyword>
<dbReference type="SUPFAM" id="SSF55785">
    <property type="entry name" value="PYP-like sensor domain (PAS domain)"/>
    <property type="match status" value="1"/>
</dbReference>
<keyword evidence="6" id="KW-1185">Reference proteome</keyword>
<dbReference type="PROSITE" id="PS50110">
    <property type="entry name" value="RESPONSE_REGULATORY"/>
    <property type="match status" value="1"/>
</dbReference>
<evidence type="ECO:0000259" key="4">
    <source>
        <dbReference type="PROSITE" id="PS50112"/>
    </source>
</evidence>
<dbReference type="OrthoDB" id="8127at2157"/>
<dbReference type="CDD" id="cd00156">
    <property type="entry name" value="REC"/>
    <property type="match status" value="1"/>
</dbReference>